<evidence type="ECO:0000313" key="3">
    <source>
        <dbReference type="EMBL" id="KAE9613481.1"/>
    </source>
</evidence>
<evidence type="ECO:0000256" key="2">
    <source>
        <dbReference type="ARBA" id="ARBA00022801"/>
    </source>
</evidence>
<comment type="caution">
    <text evidence="3">The sequence shown here is derived from an EMBL/GenBank/DDBJ whole genome shotgun (WGS) entry which is preliminary data.</text>
</comment>
<evidence type="ECO:0000313" key="4">
    <source>
        <dbReference type="Proteomes" id="UP000447434"/>
    </source>
</evidence>
<name>A0A6A4QHT2_LUPAL</name>
<keyword evidence="4" id="KW-1185">Reference proteome</keyword>
<dbReference type="AlphaFoldDB" id="A0A6A4QHT2"/>
<dbReference type="InterPro" id="IPR007312">
    <property type="entry name" value="Phosphoesterase"/>
</dbReference>
<evidence type="ECO:0000256" key="1">
    <source>
        <dbReference type="ARBA" id="ARBA00009717"/>
    </source>
</evidence>
<dbReference type="PANTHER" id="PTHR31956:SF26">
    <property type="entry name" value="NON-SPECIFIC PHOSPHOLIPASE C2"/>
    <property type="match status" value="1"/>
</dbReference>
<dbReference type="EMBL" id="WOCE01000005">
    <property type="protein sequence ID" value="KAE9613481.1"/>
    <property type="molecule type" value="Genomic_DNA"/>
</dbReference>
<proteinExistence type="inferred from homology"/>
<dbReference type="Gene3D" id="3.40.720.10">
    <property type="entry name" value="Alkaline Phosphatase, subunit A"/>
    <property type="match status" value="1"/>
</dbReference>
<accession>A0A6A4QHT2</accession>
<comment type="similarity">
    <text evidence="1">Belongs to the bacterial phospholipase C family.</text>
</comment>
<sequence length="386" mass="44249">MCMESSVYYEIFPDTKYSRSFFGYDSAHPLPASTQPNRLYVHSATSHGATSNAALHLAAGYPQRTIFENLHEAGINFGIYFHNIPLTLFYRRLRKLKFLFKFHHYNSTFKKHAKSGKLPNYVVIEPRYFDTRQFRSNDDHPSHDVYRGQMLVKEVYETLRSSPQWNQTLFLITYDEHGGFYDHVPTPVRGVPSPDGIRSDENFNFDRLGVRVPTIAVSPWIEKGTIVHGPNGPTPTSEYEHSSIPATVKKIFNLPNFLNKRDEWAGTFEGILQTRTEPRTDCPMKLPTPVRNGKNEANEEANLSEFQQELIQLSAVLKGDNILTSYPHTIGKDMNVKQGKEYTEDSVRRFFEAGHFAKKMQVSEEHIVQMKPSLTSRPSKSLITNP</sequence>
<organism evidence="3 4">
    <name type="scientific">Lupinus albus</name>
    <name type="common">White lupine</name>
    <name type="synonym">Lupinus termis</name>
    <dbReference type="NCBI Taxonomy" id="3870"/>
    <lineage>
        <taxon>Eukaryota</taxon>
        <taxon>Viridiplantae</taxon>
        <taxon>Streptophyta</taxon>
        <taxon>Embryophyta</taxon>
        <taxon>Tracheophyta</taxon>
        <taxon>Spermatophyta</taxon>
        <taxon>Magnoliopsida</taxon>
        <taxon>eudicotyledons</taxon>
        <taxon>Gunneridae</taxon>
        <taxon>Pentapetalae</taxon>
        <taxon>rosids</taxon>
        <taxon>fabids</taxon>
        <taxon>Fabales</taxon>
        <taxon>Fabaceae</taxon>
        <taxon>Papilionoideae</taxon>
        <taxon>50 kb inversion clade</taxon>
        <taxon>genistoids sensu lato</taxon>
        <taxon>core genistoids</taxon>
        <taxon>Genisteae</taxon>
        <taxon>Lupinus</taxon>
    </lineage>
</organism>
<dbReference type="GO" id="GO:0009395">
    <property type="term" value="P:phospholipid catabolic process"/>
    <property type="evidence" value="ECO:0007669"/>
    <property type="project" value="TreeGrafter"/>
</dbReference>
<dbReference type="Pfam" id="PF04185">
    <property type="entry name" value="Phosphoesterase"/>
    <property type="match status" value="1"/>
</dbReference>
<dbReference type="OrthoDB" id="5135119at2759"/>
<dbReference type="Proteomes" id="UP000447434">
    <property type="component" value="Chromosome 5"/>
</dbReference>
<reference evidence="4" key="1">
    <citation type="journal article" date="2020" name="Nat. Commun.">
        <title>Genome sequence of the cluster root forming white lupin.</title>
        <authorList>
            <person name="Hufnagel B."/>
            <person name="Marques A."/>
            <person name="Soriano A."/>
            <person name="Marques L."/>
            <person name="Divol F."/>
            <person name="Doumas P."/>
            <person name="Sallet E."/>
            <person name="Mancinotti D."/>
            <person name="Carrere S."/>
            <person name="Marande W."/>
            <person name="Arribat S."/>
            <person name="Keller J."/>
            <person name="Huneau C."/>
            <person name="Blein T."/>
            <person name="Aime D."/>
            <person name="Laguerre M."/>
            <person name="Taylor J."/>
            <person name="Schubert V."/>
            <person name="Nelson M."/>
            <person name="Geu-Flores F."/>
            <person name="Crespi M."/>
            <person name="Gallardo-Guerrero K."/>
            <person name="Delaux P.-M."/>
            <person name="Salse J."/>
            <person name="Berges H."/>
            <person name="Guyot R."/>
            <person name="Gouzy J."/>
            <person name="Peret B."/>
        </authorList>
    </citation>
    <scope>NUCLEOTIDE SEQUENCE [LARGE SCALE GENOMIC DNA]</scope>
    <source>
        <strain evidence="4">cv. Amiga</strain>
    </source>
</reference>
<dbReference type="SUPFAM" id="SSF53649">
    <property type="entry name" value="Alkaline phosphatase-like"/>
    <property type="match status" value="1"/>
</dbReference>
<dbReference type="PANTHER" id="PTHR31956">
    <property type="entry name" value="NON-SPECIFIC PHOSPHOLIPASE C4-RELATED"/>
    <property type="match status" value="1"/>
</dbReference>
<dbReference type="InterPro" id="IPR017850">
    <property type="entry name" value="Alkaline_phosphatase_core_sf"/>
</dbReference>
<dbReference type="GO" id="GO:0042578">
    <property type="term" value="F:phosphoric ester hydrolase activity"/>
    <property type="evidence" value="ECO:0007669"/>
    <property type="project" value="UniProtKB-ARBA"/>
</dbReference>
<gene>
    <name evidence="3" type="ORF">Lalb_Chr05g0217891</name>
</gene>
<dbReference type="FunFam" id="3.40.720.10:FF:000011">
    <property type="entry name" value="Non-specific phospholipase C1"/>
    <property type="match status" value="1"/>
</dbReference>
<protein>
    <submittedName>
        <fullName evidence="3">Putative phospholipase C</fullName>
    </submittedName>
</protein>
<keyword evidence="2" id="KW-0378">Hydrolase</keyword>